<gene>
    <name evidence="1" type="ORF">BDY19DRAFT_891076</name>
</gene>
<organism evidence="1 2">
    <name type="scientific">Irpex rosettiformis</name>
    <dbReference type="NCBI Taxonomy" id="378272"/>
    <lineage>
        <taxon>Eukaryota</taxon>
        <taxon>Fungi</taxon>
        <taxon>Dikarya</taxon>
        <taxon>Basidiomycota</taxon>
        <taxon>Agaricomycotina</taxon>
        <taxon>Agaricomycetes</taxon>
        <taxon>Polyporales</taxon>
        <taxon>Irpicaceae</taxon>
        <taxon>Irpex</taxon>
    </lineage>
</organism>
<comment type="caution">
    <text evidence="1">The sequence shown here is derived from an EMBL/GenBank/DDBJ whole genome shotgun (WGS) entry which is preliminary data.</text>
</comment>
<accession>A0ACB8U264</accession>
<dbReference type="Proteomes" id="UP001055072">
    <property type="component" value="Unassembled WGS sequence"/>
</dbReference>
<proteinExistence type="predicted"/>
<sequence length="1129" mass="125756">MRSRGLVAYEQYETKRDLEDLELAIQSFRVAMEATEDNSPEKTALINEFGMALGTRFERVGELHDLEECITLGRLANARTPDDSLDKPSRLIDLGASIFFRFEREGKAEDLKEAIELETCAVDLVSDNHANKSAPLNNLGTSLYTRFNLLGSTDDLEKAIELQTRAVELTPEGHPDKPSRLSNLGNSLEWRFGRLGNFEDLERAIELKCRCVDLTEDGHPDKSVYLNNAGVALQERFQRLADLADIERAITLQTRAVELASNGCPHKHMWLINLGNSFERRFLRLGDLGDLEKAIEAKRHSVDLIPDDHPNKPGYLSDVGRSLQTRFDRLGNLEDLASAIAFQARAVELTPDSHPRKLARLNNAGNSLRIRFGRLGNLEDIDSAIMLLTRAVQLTPDGHQAMPNRLNSLAASLHDRYERTGNLKDLKEAMTHQARAMELTPNASHPDVAFNLSNLGVMLLKRFEQSGNLDDLDQAITHKTNAANLTPETHPDKPSRLYNLANSLMERFNRAGNKPDLEEAIRYSKRSVELLPENSSSRAPMLRLLGLLFDTRLRLEPRTYLDDATSAMEAFQEAMNHTNSHPLDRLRASRQYALCLSNFSLFFTVDPRLTLLEAYQHALNLIPQCIWLGNNVRGRYASEELPVVGSTVSRAAAAAIKVGEYGMALEWLEAGRAVVWSQTLQLRTPLNDLQRLHPKLADDLHRVFQALQHVDSPSSSRLADPTIQPSLKVEVQSSHNYALEFENLVARIREIDGFENFLRPKTLAQLADACSSGPVVVLNVHALRCDALILCHPGEVKHVPLPSFTYNRATELHSDLWSVLKARKLRDRGQNLPGSGRSKNDPMFQVLGDLWKLVVKPIMDVISTLVTLPHVTWCPTGPLSFLPLHAAGIYRPNQAVETVMDVAVSSYTPTIESLLRKRQVQTSSATNDYPRSLVVSQPARTRGFNHIPQTTKEGRIVASFTGVSTDILHDSAGTVAAVLEGMETHDWVHLACHGVQRQGDPINSCFVLYDGNLTLSMLMTKHLPNADLAVLSACQTASGDENLPEEAVHLAAGMLNIGYKSVVGTMWSISDRSGPIVMAKFYEVMAEKVKEGVKELQPAYALHEATKALRKECGVTNFIDWVPFVHFGL</sequence>
<protein>
    <submittedName>
        <fullName evidence="1">CHAT domain-containing protein</fullName>
    </submittedName>
</protein>
<reference evidence="1" key="1">
    <citation type="journal article" date="2021" name="Environ. Microbiol.">
        <title>Gene family expansions and transcriptome signatures uncover fungal adaptations to wood decay.</title>
        <authorList>
            <person name="Hage H."/>
            <person name="Miyauchi S."/>
            <person name="Viragh M."/>
            <person name="Drula E."/>
            <person name="Min B."/>
            <person name="Chaduli D."/>
            <person name="Navarro D."/>
            <person name="Favel A."/>
            <person name="Norest M."/>
            <person name="Lesage-Meessen L."/>
            <person name="Balint B."/>
            <person name="Merenyi Z."/>
            <person name="de Eugenio L."/>
            <person name="Morin E."/>
            <person name="Martinez A.T."/>
            <person name="Baldrian P."/>
            <person name="Stursova M."/>
            <person name="Martinez M.J."/>
            <person name="Novotny C."/>
            <person name="Magnuson J.K."/>
            <person name="Spatafora J.W."/>
            <person name="Maurice S."/>
            <person name="Pangilinan J."/>
            <person name="Andreopoulos W."/>
            <person name="LaButti K."/>
            <person name="Hundley H."/>
            <person name="Na H."/>
            <person name="Kuo A."/>
            <person name="Barry K."/>
            <person name="Lipzen A."/>
            <person name="Henrissat B."/>
            <person name="Riley R."/>
            <person name="Ahrendt S."/>
            <person name="Nagy L.G."/>
            <person name="Grigoriev I.V."/>
            <person name="Martin F."/>
            <person name="Rosso M.N."/>
        </authorList>
    </citation>
    <scope>NUCLEOTIDE SEQUENCE</scope>
    <source>
        <strain evidence="1">CBS 384.51</strain>
    </source>
</reference>
<name>A0ACB8U264_9APHY</name>
<keyword evidence="2" id="KW-1185">Reference proteome</keyword>
<evidence type="ECO:0000313" key="2">
    <source>
        <dbReference type="Proteomes" id="UP001055072"/>
    </source>
</evidence>
<dbReference type="EMBL" id="MU274913">
    <property type="protein sequence ID" value="KAI0088457.1"/>
    <property type="molecule type" value="Genomic_DNA"/>
</dbReference>
<evidence type="ECO:0000313" key="1">
    <source>
        <dbReference type="EMBL" id="KAI0088457.1"/>
    </source>
</evidence>